<proteinExistence type="predicted"/>
<evidence type="ECO:0000313" key="2">
    <source>
        <dbReference type="WBParaSite" id="HCON_00091010-00001"/>
    </source>
</evidence>
<dbReference type="AlphaFoldDB" id="A0A7I4YGN1"/>
<protein>
    <submittedName>
        <fullName evidence="2">Uncharacterized protein</fullName>
    </submittedName>
</protein>
<reference evidence="2" key="1">
    <citation type="submission" date="2020-12" db="UniProtKB">
        <authorList>
            <consortium name="WormBaseParasite"/>
        </authorList>
    </citation>
    <scope>IDENTIFICATION</scope>
    <source>
        <strain evidence="2">MHco3</strain>
    </source>
</reference>
<dbReference type="WBParaSite" id="HCON_00091010-00001">
    <property type="protein sequence ID" value="HCON_00091010-00001"/>
    <property type="gene ID" value="HCON_00091010"/>
</dbReference>
<name>A0A7I4YGN1_HAECO</name>
<accession>A0A7I4YGN1</accession>
<dbReference type="Proteomes" id="UP000025227">
    <property type="component" value="Unplaced"/>
</dbReference>
<sequence length="29" mass="2850">MGTLMVGGGAGLRPQGAGFVRNKCLSANS</sequence>
<organism evidence="1 2">
    <name type="scientific">Haemonchus contortus</name>
    <name type="common">Barber pole worm</name>
    <dbReference type="NCBI Taxonomy" id="6289"/>
    <lineage>
        <taxon>Eukaryota</taxon>
        <taxon>Metazoa</taxon>
        <taxon>Ecdysozoa</taxon>
        <taxon>Nematoda</taxon>
        <taxon>Chromadorea</taxon>
        <taxon>Rhabditida</taxon>
        <taxon>Rhabditina</taxon>
        <taxon>Rhabditomorpha</taxon>
        <taxon>Strongyloidea</taxon>
        <taxon>Trichostrongylidae</taxon>
        <taxon>Haemonchus</taxon>
    </lineage>
</organism>
<evidence type="ECO:0000313" key="1">
    <source>
        <dbReference type="Proteomes" id="UP000025227"/>
    </source>
</evidence>
<keyword evidence="1" id="KW-1185">Reference proteome</keyword>